<evidence type="ECO:0000256" key="3">
    <source>
        <dbReference type="ARBA" id="ARBA00023242"/>
    </source>
</evidence>
<keyword evidence="2 7" id="KW-0378">Hydrolase</keyword>
<feature type="region of interest" description="Disordered" evidence="8">
    <location>
        <begin position="340"/>
        <end position="381"/>
    </location>
</feature>
<feature type="compositionally biased region" description="Polar residues" evidence="8">
    <location>
        <begin position="502"/>
        <end position="521"/>
    </location>
</feature>
<evidence type="ECO:0000256" key="2">
    <source>
        <dbReference type="ARBA" id="ARBA00022801"/>
    </source>
</evidence>
<evidence type="ECO:0000256" key="9">
    <source>
        <dbReference type="SAM" id="SignalP"/>
    </source>
</evidence>
<evidence type="ECO:0000256" key="6">
    <source>
        <dbReference type="PIRSR" id="PIRSR606710-2"/>
    </source>
</evidence>
<dbReference type="PROSITE" id="PS00463">
    <property type="entry name" value="ZN2_CY6_FUNGAL_1"/>
    <property type="match status" value="1"/>
</dbReference>
<dbReference type="InterPro" id="IPR023296">
    <property type="entry name" value="Glyco_hydro_beta-prop_sf"/>
</dbReference>
<feature type="site" description="Important for catalytic activity, responsible for pKa modulation of the active site Glu and correct orientation of both the proton donor and substrate" evidence="6">
    <location>
        <position position="194"/>
    </location>
</feature>
<dbReference type="SUPFAM" id="SSF57701">
    <property type="entry name" value="Zn2/Cys6 DNA-binding domain"/>
    <property type="match status" value="1"/>
</dbReference>
<organism evidence="11 12">
    <name type="scientific">Aureobasidium melanogenum</name>
    <name type="common">Aureobasidium pullulans var. melanogenum</name>
    <dbReference type="NCBI Taxonomy" id="46634"/>
    <lineage>
        <taxon>Eukaryota</taxon>
        <taxon>Fungi</taxon>
        <taxon>Dikarya</taxon>
        <taxon>Ascomycota</taxon>
        <taxon>Pezizomycotina</taxon>
        <taxon>Dothideomycetes</taxon>
        <taxon>Dothideomycetidae</taxon>
        <taxon>Dothideales</taxon>
        <taxon>Saccotheciaceae</taxon>
        <taxon>Aureobasidium</taxon>
    </lineage>
</organism>
<dbReference type="SMART" id="SM00066">
    <property type="entry name" value="GAL4"/>
    <property type="match status" value="1"/>
</dbReference>
<accession>A0A9P8FLW1</accession>
<keyword evidence="4 7" id="KW-0326">Glycosidase</keyword>
<dbReference type="GO" id="GO:0008270">
    <property type="term" value="F:zinc ion binding"/>
    <property type="evidence" value="ECO:0007669"/>
    <property type="project" value="InterPro"/>
</dbReference>
<dbReference type="PANTHER" id="PTHR42812:SF5">
    <property type="entry name" value="ENDO-ARABINASE"/>
    <property type="match status" value="1"/>
</dbReference>
<evidence type="ECO:0000256" key="8">
    <source>
        <dbReference type="SAM" id="MobiDB-lite"/>
    </source>
</evidence>
<dbReference type="GO" id="GO:0004553">
    <property type="term" value="F:hydrolase activity, hydrolyzing O-glycosyl compounds"/>
    <property type="evidence" value="ECO:0007669"/>
    <property type="project" value="InterPro"/>
</dbReference>
<dbReference type="PROSITE" id="PS50048">
    <property type="entry name" value="ZN2_CY6_FUNGAL_2"/>
    <property type="match status" value="1"/>
</dbReference>
<feature type="chain" id="PRO_5040366104" evidence="9">
    <location>
        <begin position="25"/>
        <end position="530"/>
    </location>
</feature>
<feature type="region of interest" description="Disordered" evidence="8">
    <location>
        <begin position="494"/>
        <end position="530"/>
    </location>
</feature>
<dbReference type="CDD" id="cd00067">
    <property type="entry name" value="GAL4"/>
    <property type="match status" value="1"/>
</dbReference>
<feature type="signal peptide" evidence="9">
    <location>
        <begin position="1"/>
        <end position="24"/>
    </location>
</feature>
<feature type="active site" description="Proton acceptor" evidence="5">
    <location>
        <position position="54"/>
    </location>
</feature>
<feature type="active site" description="Proton donor" evidence="5">
    <location>
        <position position="248"/>
    </location>
</feature>
<proteinExistence type="inferred from homology"/>
<dbReference type="CDD" id="cd08999">
    <property type="entry name" value="GH43_ABN-like"/>
    <property type="match status" value="1"/>
</dbReference>
<dbReference type="Pfam" id="PF04616">
    <property type="entry name" value="Glyco_hydro_43"/>
    <property type="match status" value="1"/>
</dbReference>
<protein>
    <submittedName>
        <fullName evidence="11">Glycoside hydrolase family 43 protein</fullName>
    </submittedName>
</protein>
<dbReference type="SUPFAM" id="SSF75005">
    <property type="entry name" value="Arabinanase/levansucrase/invertase"/>
    <property type="match status" value="1"/>
</dbReference>
<keyword evidence="3" id="KW-0539">Nucleus</keyword>
<reference evidence="11" key="1">
    <citation type="journal article" date="2021" name="J Fungi (Basel)">
        <title>Virulence traits and population genomics of the black yeast Aureobasidium melanogenum.</title>
        <authorList>
            <person name="Cernosa A."/>
            <person name="Sun X."/>
            <person name="Gostincar C."/>
            <person name="Fang C."/>
            <person name="Gunde-Cimerman N."/>
            <person name="Song Z."/>
        </authorList>
    </citation>
    <scope>NUCLEOTIDE SEQUENCE</scope>
    <source>
        <strain evidence="11">EXF-9298</strain>
    </source>
</reference>
<feature type="domain" description="Zn(2)-C6 fungal-type" evidence="10">
    <location>
        <begin position="392"/>
        <end position="422"/>
    </location>
</feature>
<dbReference type="InterPro" id="IPR036864">
    <property type="entry name" value="Zn2-C6_fun-type_DNA-bd_sf"/>
</dbReference>
<feature type="compositionally biased region" description="Low complexity" evidence="8">
    <location>
        <begin position="350"/>
        <end position="365"/>
    </location>
</feature>
<name>A0A9P8FLW1_AURME</name>
<comment type="similarity">
    <text evidence="1 7">Belongs to the glycosyl hydrolase 43 family.</text>
</comment>
<evidence type="ECO:0000256" key="4">
    <source>
        <dbReference type="ARBA" id="ARBA00023295"/>
    </source>
</evidence>
<evidence type="ECO:0000256" key="1">
    <source>
        <dbReference type="ARBA" id="ARBA00009865"/>
    </source>
</evidence>
<dbReference type="Proteomes" id="UP000729357">
    <property type="component" value="Unassembled WGS sequence"/>
</dbReference>
<feature type="non-terminal residue" evidence="11">
    <location>
        <position position="1"/>
    </location>
</feature>
<dbReference type="EMBL" id="JAHFXS010001291">
    <property type="protein sequence ID" value="KAG9978387.1"/>
    <property type="molecule type" value="Genomic_DNA"/>
</dbReference>
<dbReference type="GO" id="GO:0000981">
    <property type="term" value="F:DNA-binding transcription factor activity, RNA polymerase II-specific"/>
    <property type="evidence" value="ECO:0007669"/>
    <property type="project" value="InterPro"/>
</dbReference>
<dbReference type="AlphaFoldDB" id="A0A9P8FLW1"/>
<evidence type="ECO:0000256" key="7">
    <source>
        <dbReference type="RuleBase" id="RU361187"/>
    </source>
</evidence>
<sequence>MAHRSLEFMSLLAAGLLFLAHAVATDNFIIADNTTAVKRGITLTPAMNGINFPDPSVIRIGNEWWAFSTMSHYNGKRVHVPMAHTYDFNTWTSFGEQDALPNLPSWVDPDAPAVWAPDVVHLAPGRFIMYFSASLKSNPQFHCLGIASASTVTGPYTPIGIAPWACPTTLGGAIDPAGYYDPADNTRWVVYKIDGNSLGRGGACNNMVQPIVSTPIMLQQVSVDNGFTKIGAPTTLIVNDPADGPYVEAPSLTKMPDGTYVLYYSSNCYTTPLYDVSYATSRNIRGPYKKFGGLIQTGTYGLTAPSGLDMAINGDHTVFHANWNGGRTMFTALIRGQSSQLQVDMDGERTPASSTTASESAPSSSKTGPGPASQRPADAKVAKMKRSVVHVACACCRRLRIKCDGVRPTCQPCARRYEDCVYDVEANTTRSNALKCKNEELAKENTQLRTLYDFLQNRPLIEAEEIFRRIRSTQDPLEVLRHVTTADLLMAQTTVSEKHTQSQDPQSSSSNRNYAPGSSSLKYDPVHDSQ</sequence>
<keyword evidence="9" id="KW-0732">Signal</keyword>
<evidence type="ECO:0000259" key="10">
    <source>
        <dbReference type="PROSITE" id="PS50048"/>
    </source>
</evidence>
<keyword evidence="12" id="KW-1185">Reference proteome</keyword>
<dbReference type="InterPro" id="IPR051795">
    <property type="entry name" value="Glycosyl_Hydrlase_43"/>
</dbReference>
<evidence type="ECO:0000313" key="12">
    <source>
        <dbReference type="Proteomes" id="UP000729357"/>
    </source>
</evidence>
<reference evidence="11" key="2">
    <citation type="submission" date="2021-08" db="EMBL/GenBank/DDBJ databases">
        <authorList>
            <person name="Gostincar C."/>
            <person name="Sun X."/>
            <person name="Song Z."/>
            <person name="Gunde-Cimerman N."/>
        </authorList>
    </citation>
    <scope>NUCLEOTIDE SEQUENCE</scope>
    <source>
        <strain evidence="11">EXF-9298</strain>
    </source>
</reference>
<dbReference type="Gene3D" id="4.10.240.10">
    <property type="entry name" value="Zn(2)-C6 fungal-type DNA-binding domain"/>
    <property type="match status" value="1"/>
</dbReference>
<gene>
    <name evidence="11" type="ORF">KCU98_g9455</name>
</gene>
<dbReference type="InterPro" id="IPR006710">
    <property type="entry name" value="Glyco_hydro_43"/>
</dbReference>
<dbReference type="PANTHER" id="PTHR42812">
    <property type="entry name" value="BETA-XYLOSIDASE"/>
    <property type="match status" value="1"/>
</dbReference>
<comment type="caution">
    <text evidence="11">The sequence shown here is derived from an EMBL/GenBank/DDBJ whole genome shotgun (WGS) entry which is preliminary data.</text>
</comment>
<dbReference type="Gene3D" id="2.115.10.20">
    <property type="entry name" value="Glycosyl hydrolase domain, family 43"/>
    <property type="match status" value="1"/>
</dbReference>
<dbReference type="Pfam" id="PF00172">
    <property type="entry name" value="Zn_clus"/>
    <property type="match status" value="1"/>
</dbReference>
<dbReference type="InterPro" id="IPR001138">
    <property type="entry name" value="Zn2Cys6_DnaBD"/>
</dbReference>
<evidence type="ECO:0000256" key="5">
    <source>
        <dbReference type="PIRSR" id="PIRSR606710-1"/>
    </source>
</evidence>
<evidence type="ECO:0000313" key="11">
    <source>
        <dbReference type="EMBL" id="KAG9978387.1"/>
    </source>
</evidence>
<dbReference type="GO" id="GO:0005975">
    <property type="term" value="P:carbohydrate metabolic process"/>
    <property type="evidence" value="ECO:0007669"/>
    <property type="project" value="InterPro"/>
</dbReference>